<dbReference type="SUPFAM" id="SSF51679">
    <property type="entry name" value="Bacterial luciferase-like"/>
    <property type="match status" value="1"/>
</dbReference>
<dbReference type="STRING" id="1449976.KALB_3461"/>
<dbReference type="Pfam" id="PF00296">
    <property type="entry name" value="Bac_luciferase"/>
    <property type="match status" value="1"/>
</dbReference>
<keyword evidence="3" id="KW-0560">Oxidoreductase</keyword>
<feature type="domain" description="Luciferase-like" evidence="5">
    <location>
        <begin position="19"/>
        <end position="203"/>
    </location>
</feature>
<dbReference type="GO" id="GO:0004497">
    <property type="term" value="F:monooxygenase activity"/>
    <property type="evidence" value="ECO:0007669"/>
    <property type="project" value="UniProtKB-KW"/>
</dbReference>
<evidence type="ECO:0000259" key="5">
    <source>
        <dbReference type="Pfam" id="PF00296"/>
    </source>
</evidence>
<dbReference type="AlphaFoldDB" id="W5W8G4"/>
<reference evidence="6 7" key="1">
    <citation type="journal article" date="2014" name="BMC Genomics">
        <title>Complete genome sequence of producer of the glycopeptide antibiotic Aculeximycin Kutzneria albida DSM 43870T, a representative of minor genus of Pseudonocardiaceae.</title>
        <authorList>
            <person name="Rebets Y."/>
            <person name="Tokovenko B."/>
            <person name="Lushchyk I."/>
            <person name="Ruckert C."/>
            <person name="Zaburannyi N."/>
            <person name="Bechthold A."/>
            <person name="Kalinowski J."/>
            <person name="Luzhetskyy A."/>
        </authorList>
    </citation>
    <scope>NUCLEOTIDE SEQUENCE [LARGE SCALE GENOMIC DNA]</scope>
    <source>
        <strain evidence="6">DSM 43870</strain>
    </source>
</reference>
<dbReference type="PANTHER" id="PTHR30011">
    <property type="entry name" value="ALKANESULFONATE MONOOXYGENASE-RELATED"/>
    <property type="match status" value="1"/>
</dbReference>
<dbReference type="GO" id="GO:0016705">
    <property type="term" value="F:oxidoreductase activity, acting on paired donors, with incorporation or reduction of molecular oxygen"/>
    <property type="evidence" value="ECO:0007669"/>
    <property type="project" value="InterPro"/>
</dbReference>
<keyword evidence="2" id="KW-0288">FMN</keyword>
<dbReference type="OrthoDB" id="5241778at2"/>
<dbReference type="InterPro" id="IPR051260">
    <property type="entry name" value="Diverse_substr_monoxygenases"/>
</dbReference>
<keyword evidence="1" id="KW-0285">Flavoprotein</keyword>
<evidence type="ECO:0000256" key="4">
    <source>
        <dbReference type="ARBA" id="ARBA00023033"/>
    </source>
</evidence>
<evidence type="ECO:0000313" key="7">
    <source>
        <dbReference type="Proteomes" id="UP000019225"/>
    </source>
</evidence>
<protein>
    <recommendedName>
        <fullName evidence="5">Luciferase-like domain-containing protein</fullName>
    </recommendedName>
</protein>
<keyword evidence="7" id="KW-1185">Reference proteome</keyword>
<dbReference type="PATRIC" id="fig|1449976.3.peg.3480"/>
<dbReference type="EMBL" id="CP007155">
    <property type="protein sequence ID" value="AHH96826.1"/>
    <property type="molecule type" value="Genomic_DNA"/>
</dbReference>
<evidence type="ECO:0000256" key="1">
    <source>
        <dbReference type="ARBA" id="ARBA00022630"/>
    </source>
</evidence>
<dbReference type="eggNOG" id="COG2141">
    <property type="taxonomic scope" value="Bacteria"/>
</dbReference>
<accession>W5W8G4</accession>
<dbReference type="InterPro" id="IPR036661">
    <property type="entry name" value="Luciferase-like_sf"/>
</dbReference>
<dbReference type="InterPro" id="IPR011251">
    <property type="entry name" value="Luciferase-like_dom"/>
</dbReference>
<dbReference type="HOGENOM" id="CLU_027853_6_3_11"/>
<keyword evidence="4" id="KW-0503">Monooxygenase</keyword>
<dbReference type="RefSeq" id="WP_025356948.1">
    <property type="nucleotide sequence ID" value="NZ_CP007155.1"/>
</dbReference>
<sequence length="275" mass="29865">MVDRRFRFGVIAGPEYTGAQWRAVARRAEESGYSTLLMPDGLHLLAPLPAAAVAAAVTTTLRVGTFVLASTVRQPRTAAWEANSLATLTDNRFELGIGTGNPWMNRAAVDEIGMPATTAAQRLARVRRTVEHLRGLETKTRTPVMIAAGGRRSRALAGQLADIVTLPHGPLASRREVKQMIAETADAAGERAGQIEYSMNILVLGDSIPRWIVPLVGEDLNALIEADSLLMLRGSPHQMADEIQRRRDAFGYSYITVNALHLDGFAPVVELLHGR</sequence>
<dbReference type="Proteomes" id="UP000019225">
    <property type="component" value="Chromosome"/>
</dbReference>
<evidence type="ECO:0000313" key="6">
    <source>
        <dbReference type="EMBL" id="AHH96826.1"/>
    </source>
</evidence>
<dbReference type="Gene3D" id="3.20.20.30">
    <property type="entry name" value="Luciferase-like domain"/>
    <property type="match status" value="1"/>
</dbReference>
<dbReference type="PANTHER" id="PTHR30011:SF16">
    <property type="entry name" value="C2H2 FINGER DOMAIN TRANSCRIPTION FACTOR (EUROFUNG)-RELATED"/>
    <property type="match status" value="1"/>
</dbReference>
<organism evidence="6 7">
    <name type="scientific">Kutzneria albida DSM 43870</name>
    <dbReference type="NCBI Taxonomy" id="1449976"/>
    <lineage>
        <taxon>Bacteria</taxon>
        <taxon>Bacillati</taxon>
        <taxon>Actinomycetota</taxon>
        <taxon>Actinomycetes</taxon>
        <taxon>Pseudonocardiales</taxon>
        <taxon>Pseudonocardiaceae</taxon>
        <taxon>Kutzneria</taxon>
    </lineage>
</organism>
<name>W5W8G4_9PSEU</name>
<proteinExistence type="predicted"/>
<gene>
    <name evidence="6" type="ORF">KALB_3461</name>
</gene>
<dbReference type="KEGG" id="kal:KALB_3461"/>
<evidence type="ECO:0000256" key="2">
    <source>
        <dbReference type="ARBA" id="ARBA00022643"/>
    </source>
</evidence>
<evidence type="ECO:0000256" key="3">
    <source>
        <dbReference type="ARBA" id="ARBA00023002"/>
    </source>
</evidence>